<keyword evidence="1" id="KW-0472">Membrane</keyword>
<dbReference type="Proteomes" id="UP001597417">
    <property type="component" value="Unassembled WGS sequence"/>
</dbReference>
<evidence type="ECO:0000313" key="3">
    <source>
        <dbReference type="Proteomes" id="UP001597417"/>
    </source>
</evidence>
<feature type="transmembrane region" description="Helical" evidence="1">
    <location>
        <begin position="12"/>
        <end position="30"/>
    </location>
</feature>
<name>A0ABW5G684_9PSEU</name>
<accession>A0ABW5G684</accession>
<proteinExistence type="predicted"/>
<keyword evidence="3" id="KW-1185">Reference proteome</keyword>
<protein>
    <submittedName>
        <fullName evidence="2">Uncharacterized protein</fullName>
    </submittedName>
</protein>
<sequence length="75" mass="8522">MPRGDLQDRSLPQLLVMLVALLAIVALRLVRDPLQGLVRGLEVAARWVDTFATWLLMPVPTPPRKEDARVRPRTR</sequence>
<reference evidence="3" key="1">
    <citation type="journal article" date="2019" name="Int. J. Syst. Evol. Microbiol.">
        <title>The Global Catalogue of Microorganisms (GCM) 10K type strain sequencing project: providing services to taxonomists for standard genome sequencing and annotation.</title>
        <authorList>
            <consortium name="The Broad Institute Genomics Platform"/>
            <consortium name="The Broad Institute Genome Sequencing Center for Infectious Disease"/>
            <person name="Wu L."/>
            <person name="Ma J."/>
        </authorList>
    </citation>
    <scope>NUCLEOTIDE SEQUENCE [LARGE SCALE GENOMIC DNA]</scope>
    <source>
        <strain evidence="3">CGMCC 4.7645</strain>
    </source>
</reference>
<comment type="caution">
    <text evidence="2">The sequence shown here is derived from an EMBL/GenBank/DDBJ whole genome shotgun (WGS) entry which is preliminary data.</text>
</comment>
<gene>
    <name evidence="2" type="ORF">ACFSXZ_35700</name>
</gene>
<dbReference type="EMBL" id="JBHUKR010000022">
    <property type="protein sequence ID" value="MFD2421691.1"/>
    <property type="molecule type" value="Genomic_DNA"/>
</dbReference>
<evidence type="ECO:0000313" key="2">
    <source>
        <dbReference type="EMBL" id="MFD2421691.1"/>
    </source>
</evidence>
<keyword evidence="1" id="KW-1133">Transmembrane helix</keyword>
<dbReference type="RefSeq" id="WP_378270412.1">
    <property type="nucleotide sequence ID" value="NZ_JBHUKR010000022.1"/>
</dbReference>
<keyword evidence="1" id="KW-0812">Transmembrane</keyword>
<organism evidence="2 3">
    <name type="scientific">Amycolatopsis pigmentata</name>
    <dbReference type="NCBI Taxonomy" id="450801"/>
    <lineage>
        <taxon>Bacteria</taxon>
        <taxon>Bacillati</taxon>
        <taxon>Actinomycetota</taxon>
        <taxon>Actinomycetes</taxon>
        <taxon>Pseudonocardiales</taxon>
        <taxon>Pseudonocardiaceae</taxon>
        <taxon>Amycolatopsis</taxon>
    </lineage>
</organism>
<evidence type="ECO:0000256" key="1">
    <source>
        <dbReference type="SAM" id="Phobius"/>
    </source>
</evidence>